<feature type="transmembrane region" description="Helical" evidence="1">
    <location>
        <begin position="307"/>
        <end position="325"/>
    </location>
</feature>
<feature type="transmembrane region" description="Helical" evidence="1">
    <location>
        <begin position="236"/>
        <end position="255"/>
    </location>
</feature>
<dbReference type="Pfam" id="PF06580">
    <property type="entry name" value="His_kinase"/>
    <property type="match status" value="1"/>
</dbReference>
<feature type="transmembrane region" description="Helical" evidence="1">
    <location>
        <begin position="276"/>
        <end position="295"/>
    </location>
</feature>
<dbReference type="SUPFAM" id="SSF55874">
    <property type="entry name" value="ATPase domain of HSP90 chaperone/DNA topoisomerase II/histidine kinase"/>
    <property type="match status" value="1"/>
</dbReference>
<keyword evidence="3" id="KW-0418">Kinase</keyword>
<evidence type="ECO:0000256" key="1">
    <source>
        <dbReference type="SAM" id="Phobius"/>
    </source>
</evidence>
<dbReference type="EMBL" id="JACOOU010000011">
    <property type="protein sequence ID" value="MBC5674691.1"/>
    <property type="molecule type" value="Genomic_DNA"/>
</dbReference>
<feature type="transmembrane region" description="Helical" evidence="1">
    <location>
        <begin position="337"/>
        <end position="357"/>
    </location>
</feature>
<dbReference type="SMART" id="SM00387">
    <property type="entry name" value="HATPase_c"/>
    <property type="match status" value="1"/>
</dbReference>
<evidence type="ECO:0000259" key="2">
    <source>
        <dbReference type="SMART" id="SM00387"/>
    </source>
</evidence>
<name>A0ABR7FJV2_9FIRM</name>
<dbReference type="InterPro" id="IPR050640">
    <property type="entry name" value="Bact_2-comp_sensor_kinase"/>
</dbReference>
<feature type="transmembrane region" description="Helical" evidence="1">
    <location>
        <begin position="184"/>
        <end position="204"/>
    </location>
</feature>
<dbReference type="Proteomes" id="UP000654573">
    <property type="component" value="Unassembled WGS sequence"/>
</dbReference>
<reference evidence="3 4" key="1">
    <citation type="submission" date="2020-08" db="EMBL/GenBank/DDBJ databases">
        <title>Genome public.</title>
        <authorList>
            <person name="Liu C."/>
            <person name="Sun Q."/>
        </authorList>
    </citation>
    <scope>NUCLEOTIDE SEQUENCE [LARGE SCALE GENOMIC DNA]</scope>
    <source>
        <strain evidence="3 4">NSJ-34</strain>
    </source>
</reference>
<dbReference type="Pfam" id="PF02518">
    <property type="entry name" value="HATPase_c"/>
    <property type="match status" value="1"/>
</dbReference>
<feature type="transmembrane region" description="Helical" evidence="1">
    <location>
        <begin position="211"/>
        <end position="230"/>
    </location>
</feature>
<sequence>MKLDETKRVKGMRARFLLVVFCMVFVLLIAVLDRAEIPPEPQCSSIEIEKGWIYRDTEGNCRKITVLNGKLNTPAGETIRLENKLPQTVHSGMFLCFRSSQQSVRVLVDEKQIYEYDTSDLRLFSRATPSAWNFVPISQESAGKTVAIETVSPYKQSSGQLNRVFFGPYSEVELYIINSQLPQFIISLFIMIMAVFFFFLSLWLKKTKDIGNILDSLCLFILLVGIWVFSESKMPPVFSGLSMMEPSITFFVLFLMPMPYADYMSCRLHPRHQKALSLLFYAAFTNTVVCTLIQICGAADMIELLPAAHVMLILTAGYTLTALVYDRYTAGGNGDILEFTGLMILFLCGVVELGFFYRNDLEDTGTLVPLGILVYLILISGSAVRNLLRRTARTEELSRELQDSRVKLMVGQIQPHFIYNTLGAIQAYIMKSPNTAYKMVQDFSDYLRANIQSITRTDPILFSEELKHIRAYTDIELVRFRNRIQVVYEIGPKDFLILPLTVQPLVENAIKHGLCKQPEGGILWIRTLEEEKNYLVIVEDNGIGFDVSEIMGEKDNFGLMNIQKRLKSQMGAEVKIESAPGKGTRVTVTIPRDFLGGGYIYKNNTCR</sequence>
<dbReference type="InterPro" id="IPR010559">
    <property type="entry name" value="Sig_transdc_His_kin_internal"/>
</dbReference>
<dbReference type="PANTHER" id="PTHR34220">
    <property type="entry name" value="SENSOR HISTIDINE KINASE YPDA"/>
    <property type="match status" value="1"/>
</dbReference>
<keyword evidence="1" id="KW-0812">Transmembrane</keyword>
<dbReference type="PANTHER" id="PTHR34220:SF7">
    <property type="entry name" value="SENSOR HISTIDINE KINASE YPDA"/>
    <property type="match status" value="1"/>
</dbReference>
<feature type="transmembrane region" description="Helical" evidence="1">
    <location>
        <begin position="369"/>
        <end position="388"/>
    </location>
</feature>
<proteinExistence type="predicted"/>
<feature type="domain" description="Histidine kinase/HSP90-like ATPase" evidence="2">
    <location>
        <begin position="493"/>
        <end position="594"/>
    </location>
</feature>
<dbReference type="InterPro" id="IPR003594">
    <property type="entry name" value="HATPase_dom"/>
</dbReference>
<keyword evidence="4" id="KW-1185">Reference proteome</keyword>
<comment type="caution">
    <text evidence="3">The sequence shown here is derived from an EMBL/GenBank/DDBJ whole genome shotgun (WGS) entry which is preliminary data.</text>
</comment>
<dbReference type="GO" id="GO:0016301">
    <property type="term" value="F:kinase activity"/>
    <property type="evidence" value="ECO:0007669"/>
    <property type="project" value="UniProtKB-KW"/>
</dbReference>
<evidence type="ECO:0000313" key="4">
    <source>
        <dbReference type="Proteomes" id="UP000654573"/>
    </source>
</evidence>
<keyword evidence="3" id="KW-0808">Transferase</keyword>
<dbReference type="InterPro" id="IPR036890">
    <property type="entry name" value="HATPase_C_sf"/>
</dbReference>
<organism evidence="3 4">
    <name type="scientific">Blautia celeris</name>
    <dbReference type="NCBI Taxonomy" id="2763026"/>
    <lineage>
        <taxon>Bacteria</taxon>
        <taxon>Bacillati</taxon>
        <taxon>Bacillota</taxon>
        <taxon>Clostridia</taxon>
        <taxon>Lachnospirales</taxon>
        <taxon>Lachnospiraceae</taxon>
        <taxon>Blautia</taxon>
    </lineage>
</organism>
<protein>
    <submittedName>
        <fullName evidence="3">Histidine kinase</fullName>
    </submittedName>
</protein>
<dbReference type="Gene3D" id="3.30.565.10">
    <property type="entry name" value="Histidine kinase-like ATPase, C-terminal domain"/>
    <property type="match status" value="1"/>
</dbReference>
<evidence type="ECO:0000313" key="3">
    <source>
        <dbReference type="EMBL" id="MBC5674691.1"/>
    </source>
</evidence>
<keyword evidence="1" id="KW-0472">Membrane</keyword>
<keyword evidence="1" id="KW-1133">Transmembrane helix</keyword>
<gene>
    <name evidence="3" type="ORF">H8S76_20800</name>
</gene>
<accession>A0ABR7FJV2</accession>
<dbReference type="RefSeq" id="WP_186971096.1">
    <property type="nucleotide sequence ID" value="NZ_JACOOU010000011.1"/>
</dbReference>